<evidence type="ECO:0000313" key="10">
    <source>
        <dbReference type="EMBL" id="SUZ84056.1"/>
    </source>
</evidence>
<dbReference type="EMBL" id="UINC01001579">
    <property type="protein sequence ID" value="SUZ84056.1"/>
    <property type="molecule type" value="Genomic_DNA"/>
</dbReference>
<dbReference type="PANTHER" id="PTHR11749">
    <property type="entry name" value="RIBULOSE-5-PHOSPHATE-3-EPIMERASE"/>
    <property type="match status" value="1"/>
</dbReference>
<organism evidence="10">
    <name type="scientific">marine metagenome</name>
    <dbReference type="NCBI Taxonomy" id="408172"/>
    <lineage>
        <taxon>unclassified sequences</taxon>
        <taxon>metagenomes</taxon>
        <taxon>ecological metagenomes</taxon>
    </lineage>
</organism>
<gene>
    <name evidence="10" type="ORF">METZ01_LOCUS36910</name>
</gene>
<reference evidence="10" key="1">
    <citation type="submission" date="2018-05" db="EMBL/GenBank/DDBJ databases">
        <authorList>
            <person name="Lanie J.A."/>
            <person name="Ng W.-L."/>
            <person name="Kazmierczak K.M."/>
            <person name="Andrzejewski T.M."/>
            <person name="Davidsen T.M."/>
            <person name="Wayne K.J."/>
            <person name="Tettelin H."/>
            <person name="Glass J.I."/>
            <person name="Rusch D."/>
            <person name="Podicherti R."/>
            <person name="Tsui H.-C.T."/>
            <person name="Winkler M.E."/>
        </authorList>
    </citation>
    <scope>NUCLEOTIDE SEQUENCE</scope>
</reference>
<comment type="catalytic activity">
    <reaction evidence="1">
        <text>D-ribulose 5-phosphate = D-xylulose 5-phosphate</text>
        <dbReference type="Rhea" id="RHEA:13677"/>
        <dbReference type="ChEBI" id="CHEBI:57737"/>
        <dbReference type="ChEBI" id="CHEBI:58121"/>
        <dbReference type="EC" id="5.1.3.1"/>
    </reaction>
</comment>
<keyword evidence="8" id="KW-0479">Metal-binding</keyword>
<dbReference type="NCBIfam" id="NF004076">
    <property type="entry name" value="PRK05581.1-4"/>
    <property type="match status" value="1"/>
</dbReference>
<dbReference type="PIRSF" id="PIRSF001461">
    <property type="entry name" value="RPE"/>
    <property type="match status" value="1"/>
</dbReference>
<evidence type="ECO:0000256" key="6">
    <source>
        <dbReference type="ARBA" id="ARBA00009541"/>
    </source>
</evidence>
<proteinExistence type="inferred from homology"/>
<evidence type="ECO:0000256" key="9">
    <source>
        <dbReference type="ARBA" id="ARBA00023235"/>
    </source>
</evidence>
<dbReference type="FunFam" id="3.20.20.70:FF:000004">
    <property type="entry name" value="Ribulose-phosphate 3-epimerase"/>
    <property type="match status" value="1"/>
</dbReference>
<protein>
    <recommendedName>
        <fullName evidence="7">ribulose-phosphate 3-epimerase</fullName>
        <ecNumber evidence="7">5.1.3.1</ecNumber>
    </recommendedName>
</protein>
<dbReference type="CDD" id="cd00429">
    <property type="entry name" value="RPE"/>
    <property type="match status" value="1"/>
</dbReference>
<dbReference type="AlphaFoldDB" id="A0A381QXA8"/>
<evidence type="ECO:0000256" key="2">
    <source>
        <dbReference type="ARBA" id="ARBA00001936"/>
    </source>
</evidence>
<comment type="cofactor">
    <cofactor evidence="2">
        <name>Mn(2+)</name>
        <dbReference type="ChEBI" id="CHEBI:29035"/>
    </cofactor>
</comment>
<evidence type="ECO:0000256" key="8">
    <source>
        <dbReference type="ARBA" id="ARBA00022723"/>
    </source>
</evidence>
<accession>A0A381QXA8</accession>
<evidence type="ECO:0000256" key="3">
    <source>
        <dbReference type="ARBA" id="ARBA00001941"/>
    </source>
</evidence>
<evidence type="ECO:0000256" key="4">
    <source>
        <dbReference type="ARBA" id="ARBA00001947"/>
    </source>
</evidence>
<dbReference type="InterPro" id="IPR000056">
    <property type="entry name" value="Ribul_P_3_epim-like"/>
</dbReference>
<dbReference type="GO" id="GO:0004750">
    <property type="term" value="F:D-ribulose-phosphate 3-epimerase activity"/>
    <property type="evidence" value="ECO:0007669"/>
    <property type="project" value="UniProtKB-EC"/>
</dbReference>
<evidence type="ECO:0000256" key="5">
    <source>
        <dbReference type="ARBA" id="ARBA00001954"/>
    </source>
</evidence>
<dbReference type="GO" id="GO:0005975">
    <property type="term" value="P:carbohydrate metabolic process"/>
    <property type="evidence" value="ECO:0007669"/>
    <property type="project" value="InterPro"/>
</dbReference>
<dbReference type="SUPFAM" id="SSF51366">
    <property type="entry name" value="Ribulose-phoshate binding barrel"/>
    <property type="match status" value="1"/>
</dbReference>
<dbReference type="Gene3D" id="3.20.20.70">
    <property type="entry name" value="Aldolase class I"/>
    <property type="match status" value="1"/>
</dbReference>
<dbReference type="InterPro" id="IPR013785">
    <property type="entry name" value="Aldolase_TIM"/>
</dbReference>
<dbReference type="HAMAP" id="MF_02227">
    <property type="entry name" value="RPE"/>
    <property type="match status" value="1"/>
</dbReference>
<comment type="similarity">
    <text evidence="6">Belongs to the ribulose-phosphate 3-epimerase family.</text>
</comment>
<sequence>MLSPETQKLCLLSLLLEDAHFQCCPTKTFYEICILNQIKISPSILSADFARLGEQVSEAEAAGVDYIHVDVMDGHFVPNITIGPLIVKALRPVTKLPLDVHLMIENPERYLEDFAKAGADIITVHQETCPHLHGTLQQIHKLGVRSGVSINPATPVSSLEEIISEVDLVLVMSVNPGFGGQSYISSCTEKIQKLRSMLDICGSSADLEVDGGVNVNTVNEVIAAGANAFVAGSAVFNDKQSVAENVRLLRDKIASC</sequence>
<dbReference type="NCBIfam" id="TIGR01163">
    <property type="entry name" value="rpe"/>
    <property type="match status" value="1"/>
</dbReference>
<evidence type="ECO:0000256" key="1">
    <source>
        <dbReference type="ARBA" id="ARBA00001782"/>
    </source>
</evidence>
<name>A0A381QXA8_9ZZZZ</name>
<keyword evidence="9" id="KW-0413">Isomerase</keyword>
<comment type="cofactor">
    <cofactor evidence="4">
        <name>Zn(2+)</name>
        <dbReference type="ChEBI" id="CHEBI:29105"/>
    </cofactor>
</comment>
<dbReference type="Pfam" id="PF00834">
    <property type="entry name" value="Ribul_P_3_epim"/>
    <property type="match status" value="1"/>
</dbReference>
<dbReference type="EC" id="5.1.3.1" evidence="7"/>
<dbReference type="GO" id="GO:0006098">
    <property type="term" value="P:pentose-phosphate shunt"/>
    <property type="evidence" value="ECO:0007669"/>
    <property type="project" value="InterPro"/>
</dbReference>
<dbReference type="InterPro" id="IPR026019">
    <property type="entry name" value="Ribul_P_3_epim"/>
</dbReference>
<comment type="cofactor">
    <cofactor evidence="3">
        <name>Co(2+)</name>
        <dbReference type="ChEBI" id="CHEBI:48828"/>
    </cofactor>
</comment>
<dbReference type="PROSITE" id="PS01085">
    <property type="entry name" value="RIBUL_P_3_EPIMER_1"/>
    <property type="match status" value="1"/>
</dbReference>
<dbReference type="GO" id="GO:0046872">
    <property type="term" value="F:metal ion binding"/>
    <property type="evidence" value="ECO:0007669"/>
    <property type="project" value="UniProtKB-KW"/>
</dbReference>
<comment type="cofactor">
    <cofactor evidence="5">
        <name>Fe(2+)</name>
        <dbReference type="ChEBI" id="CHEBI:29033"/>
    </cofactor>
</comment>
<evidence type="ECO:0000256" key="7">
    <source>
        <dbReference type="ARBA" id="ARBA00013188"/>
    </source>
</evidence>
<dbReference type="GO" id="GO:0005737">
    <property type="term" value="C:cytoplasm"/>
    <property type="evidence" value="ECO:0007669"/>
    <property type="project" value="UniProtKB-ARBA"/>
</dbReference>
<dbReference type="InterPro" id="IPR011060">
    <property type="entry name" value="RibuloseP-bd_barrel"/>
</dbReference>